<proteinExistence type="predicted"/>
<evidence type="ECO:0000256" key="1">
    <source>
        <dbReference type="SAM" id="Phobius"/>
    </source>
</evidence>
<protein>
    <submittedName>
        <fullName evidence="2">Metal-dependent hydrolase</fullName>
    </submittedName>
</protein>
<evidence type="ECO:0000313" key="3">
    <source>
        <dbReference type="Proteomes" id="UP000783863"/>
    </source>
</evidence>
<dbReference type="InterPro" id="IPR007404">
    <property type="entry name" value="YdjM-like"/>
</dbReference>
<gene>
    <name evidence="2" type="ORF">EGD98_19450</name>
</gene>
<comment type="caution">
    <text evidence="2">The sequence shown here is derived from an EMBL/GenBank/DDBJ whole genome shotgun (WGS) entry which is preliminary data.</text>
</comment>
<dbReference type="Proteomes" id="UP000783863">
    <property type="component" value="Unassembled WGS sequence"/>
</dbReference>
<dbReference type="EMBL" id="RKLQ01000006">
    <property type="protein sequence ID" value="MBX0305823.1"/>
    <property type="molecule type" value="Genomic_DNA"/>
</dbReference>
<keyword evidence="2" id="KW-0378">Hydrolase</keyword>
<sequence length="198" mass="21250">MMPWTHAIVAYIGFSLASHGFSRTAPTTRETALVAVGALLPDLIDKPLAWQFGVLQGGRTLGHSIFIAVPLSVAAVVVAVRRGRPRLGVAFAAGYLLHLPGDILPTYLATGELQIGTLLWPLTDGGGSQGESFVRKVMSNVVPYVTDIAAAVLSGDLSRGLVLFLSLWALAIALWVYDGMPVVRDSYEWLRRAIGRQL</sequence>
<keyword evidence="1" id="KW-0472">Membrane</keyword>
<dbReference type="GO" id="GO:0016787">
    <property type="term" value="F:hydrolase activity"/>
    <property type="evidence" value="ECO:0007669"/>
    <property type="project" value="UniProtKB-KW"/>
</dbReference>
<organism evidence="2 3">
    <name type="scientific">Haloarcula salinisoli</name>
    <dbReference type="NCBI Taxonomy" id="2487746"/>
    <lineage>
        <taxon>Archaea</taxon>
        <taxon>Methanobacteriati</taxon>
        <taxon>Methanobacteriota</taxon>
        <taxon>Stenosarchaea group</taxon>
        <taxon>Halobacteria</taxon>
        <taxon>Halobacteriales</taxon>
        <taxon>Haloarculaceae</taxon>
        <taxon>Haloarcula</taxon>
    </lineage>
</organism>
<accession>A0A8J7YLB1</accession>
<keyword evidence="1" id="KW-1133">Transmembrane helix</keyword>
<keyword evidence="1" id="KW-0812">Transmembrane</keyword>
<keyword evidence="3" id="KW-1185">Reference proteome</keyword>
<feature type="transmembrane region" description="Helical" evidence="1">
    <location>
        <begin position="61"/>
        <end position="80"/>
    </location>
</feature>
<dbReference type="AlphaFoldDB" id="A0A8J7YLB1"/>
<name>A0A8J7YLB1_9EURY</name>
<reference evidence="2" key="1">
    <citation type="submission" date="2021-06" db="EMBL/GenBank/DDBJ databases">
        <title>Halomicroarcula sp. F24A a new haloarchaeum isolated from saline soil.</title>
        <authorList>
            <person name="Duran-Viseras A."/>
            <person name="Sanchez-Porro C."/>
            <person name="Ventosa A."/>
        </authorList>
    </citation>
    <scope>NUCLEOTIDE SEQUENCE</scope>
    <source>
        <strain evidence="2">F24A</strain>
    </source>
</reference>
<feature type="transmembrane region" description="Helical" evidence="1">
    <location>
        <begin position="160"/>
        <end position="177"/>
    </location>
</feature>
<evidence type="ECO:0000313" key="2">
    <source>
        <dbReference type="EMBL" id="MBX0305823.1"/>
    </source>
</evidence>
<dbReference type="Pfam" id="PF04307">
    <property type="entry name" value="YdjM"/>
    <property type="match status" value="1"/>
</dbReference>